<dbReference type="SUPFAM" id="SSF50814">
    <property type="entry name" value="Lipocalins"/>
    <property type="match status" value="1"/>
</dbReference>
<reference evidence="1 2" key="1">
    <citation type="journal article" date="2017" name="Nat. Ecol. Evol.">
        <title>Scallop genome provides insights into evolution of bilaterian karyotype and development.</title>
        <authorList>
            <person name="Wang S."/>
            <person name="Zhang J."/>
            <person name="Jiao W."/>
            <person name="Li J."/>
            <person name="Xun X."/>
            <person name="Sun Y."/>
            <person name="Guo X."/>
            <person name="Huan P."/>
            <person name="Dong B."/>
            <person name="Zhang L."/>
            <person name="Hu X."/>
            <person name="Sun X."/>
            <person name="Wang J."/>
            <person name="Zhao C."/>
            <person name="Wang Y."/>
            <person name="Wang D."/>
            <person name="Huang X."/>
            <person name="Wang R."/>
            <person name="Lv J."/>
            <person name="Li Y."/>
            <person name="Zhang Z."/>
            <person name="Liu B."/>
            <person name="Lu W."/>
            <person name="Hui Y."/>
            <person name="Liang J."/>
            <person name="Zhou Z."/>
            <person name="Hou R."/>
            <person name="Li X."/>
            <person name="Liu Y."/>
            <person name="Li H."/>
            <person name="Ning X."/>
            <person name="Lin Y."/>
            <person name="Zhao L."/>
            <person name="Xing Q."/>
            <person name="Dou J."/>
            <person name="Li Y."/>
            <person name="Mao J."/>
            <person name="Guo H."/>
            <person name="Dou H."/>
            <person name="Li T."/>
            <person name="Mu C."/>
            <person name="Jiang W."/>
            <person name="Fu Q."/>
            <person name="Fu X."/>
            <person name="Miao Y."/>
            <person name="Liu J."/>
            <person name="Yu Q."/>
            <person name="Li R."/>
            <person name="Liao H."/>
            <person name="Li X."/>
            <person name="Kong Y."/>
            <person name="Jiang Z."/>
            <person name="Chourrout D."/>
            <person name="Li R."/>
            <person name="Bao Z."/>
        </authorList>
    </citation>
    <scope>NUCLEOTIDE SEQUENCE [LARGE SCALE GENOMIC DNA]</scope>
    <source>
        <strain evidence="1 2">PY_sf001</strain>
    </source>
</reference>
<comment type="caution">
    <text evidence="1">The sequence shown here is derived from an EMBL/GenBank/DDBJ whole genome shotgun (WGS) entry which is preliminary data.</text>
</comment>
<dbReference type="InterPro" id="IPR012674">
    <property type="entry name" value="Calycin"/>
</dbReference>
<proteinExistence type="predicted"/>
<keyword evidence="2" id="KW-1185">Reference proteome</keyword>
<name>A0A210QH85_MIZYE</name>
<evidence type="ECO:0000313" key="2">
    <source>
        <dbReference type="Proteomes" id="UP000242188"/>
    </source>
</evidence>
<dbReference type="STRING" id="6573.A0A210QH85"/>
<dbReference type="AlphaFoldDB" id="A0A210QH85"/>
<dbReference type="OrthoDB" id="354351at2759"/>
<dbReference type="Proteomes" id="UP000242188">
    <property type="component" value="Unassembled WGS sequence"/>
</dbReference>
<dbReference type="GO" id="GO:0008289">
    <property type="term" value="F:lipid binding"/>
    <property type="evidence" value="ECO:0007669"/>
    <property type="project" value="UniProtKB-KW"/>
</dbReference>
<sequence>MVEQFLNKWKADITSYSNFDEVMDAMQLEPMARQVFKEKAGTLEYQLDGDTWTALAGVEGLGVRKYVYKLGEEIEGIGLDGVPLKTTSILDGEALIENSTSQKTGIPITITRRVKGDILECTLLVDKKGVQMTYNMTKM</sequence>
<organism evidence="1 2">
    <name type="scientific">Mizuhopecten yessoensis</name>
    <name type="common">Japanese scallop</name>
    <name type="synonym">Patinopecten yessoensis</name>
    <dbReference type="NCBI Taxonomy" id="6573"/>
    <lineage>
        <taxon>Eukaryota</taxon>
        <taxon>Metazoa</taxon>
        <taxon>Spiralia</taxon>
        <taxon>Lophotrochozoa</taxon>
        <taxon>Mollusca</taxon>
        <taxon>Bivalvia</taxon>
        <taxon>Autobranchia</taxon>
        <taxon>Pteriomorphia</taxon>
        <taxon>Pectinida</taxon>
        <taxon>Pectinoidea</taxon>
        <taxon>Pectinidae</taxon>
        <taxon>Mizuhopecten</taxon>
    </lineage>
</organism>
<dbReference type="CDD" id="cd00742">
    <property type="entry name" value="FABP"/>
    <property type="match status" value="1"/>
</dbReference>
<evidence type="ECO:0000313" key="1">
    <source>
        <dbReference type="EMBL" id="OWF48135.1"/>
    </source>
</evidence>
<dbReference type="EMBL" id="NEDP02003664">
    <property type="protein sequence ID" value="OWF48135.1"/>
    <property type="molecule type" value="Genomic_DNA"/>
</dbReference>
<gene>
    <name evidence="1" type="ORF">KP79_PYT18005</name>
</gene>
<dbReference type="Gene3D" id="2.40.128.20">
    <property type="match status" value="1"/>
</dbReference>
<protein>
    <submittedName>
        <fullName evidence="1">Fatty acid-binding protein</fullName>
    </submittedName>
</protein>
<accession>A0A210QH85</accession>